<gene>
    <name evidence="1" type="ORF">H4W19_06105</name>
</gene>
<dbReference type="Proteomes" id="UP000515506">
    <property type="component" value="Chromosome"/>
</dbReference>
<sequence>MVLSQKTLECLREMINERTEYRSGPKIIQFFNGLGFNDTYGQGFPSRWMFTDERLSKINGTPQIDECIRRTFAPINFVGRMGELDQLLSDFNQYLAFDKWRIERQGADLHFRKLDRVEIQEPPSHKQREDDFLRRDFSDVRFDGLGLEPSVVAVLEERVKEIERCYSSGSPLAVILLAGSTLEGVLLGVATSHPKEFNCASSAPKDQSGKVRPFQSWTLNNFVDVSRELKIIEHDTHKFSHALRDFRNYIHPFEQLASGFSPREHTAKICLQVLKAAFHDLRQNVSRLRA</sequence>
<evidence type="ECO:0008006" key="3">
    <source>
        <dbReference type="Google" id="ProtNLM"/>
    </source>
</evidence>
<name>A0ABX6RDU8_PSEMX</name>
<accession>A0ABX6RDU8</accession>
<dbReference type="EMBL" id="CP060028">
    <property type="protein sequence ID" value="QND81332.1"/>
    <property type="molecule type" value="Genomic_DNA"/>
</dbReference>
<protein>
    <recommendedName>
        <fullName evidence="3">HEPN AbiU2-like domain-containing protein</fullName>
    </recommendedName>
</protein>
<evidence type="ECO:0000313" key="2">
    <source>
        <dbReference type="Proteomes" id="UP000515506"/>
    </source>
</evidence>
<reference evidence="1 2" key="1">
    <citation type="submission" date="2020-08" db="EMBL/GenBank/DDBJ databases">
        <title>Streptomycin resistant and MDR strain, P. mexicana.</title>
        <authorList>
            <person name="Ganesh-kumar S."/>
            <person name="Zhe T."/>
            <person name="Yu Z."/>
            <person name="Min Y."/>
        </authorList>
    </citation>
    <scope>NUCLEOTIDE SEQUENCE [LARGE SCALE GENOMIC DNA]</scope>
    <source>
        <strain evidence="1 2">GTZY</strain>
    </source>
</reference>
<evidence type="ECO:0000313" key="1">
    <source>
        <dbReference type="EMBL" id="QND81332.1"/>
    </source>
</evidence>
<keyword evidence="2" id="KW-1185">Reference proteome</keyword>
<organism evidence="1 2">
    <name type="scientific">Pseudoxanthomonas mexicana</name>
    <dbReference type="NCBI Taxonomy" id="128785"/>
    <lineage>
        <taxon>Bacteria</taxon>
        <taxon>Pseudomonadati</taxon>
        <taxon>Pseudomonadota</taxon>
        <taxon>Gammaproteobacteria</taxon>
        <taxon>Lysobacterales</taxon>
        <taxon>Lysobacteraceae</taxon>
        <taxon>Pseudoxanthomonas</taxon>
    </lineage>
</organism>
<proteinExistence type="predicted"/>